<accession>A0ABY7QF45</accession>
<organism evidence="2 3">
    <name type="scientific">Kitasatospora cathayae</name>
    <dbReference type="NCBI Taxonomy" id="3004092"/>
    <lineage>
        <taxon>Bacteria</taxon>
        <taxon>Bacillati</taxon>
        <taxon>Actinomycetota</taxon>
        <taxon>Actinomycetes</taxon>
        <taxon>Kitasatosporales</taxon>
        <taxon>Streptomycetaceae</taxon>
        <taxon>Kitasatospora</taxon>
    </lineage>
</organism>
<reference evidence="3" key="1">
    <citation type="submission" date="2022-12" db="EMBL/GenBank/DDBJ databases">
        <authorList>
            <person name="Mo P."/>
        </authorList>
    </citation>
    <scope>NUCLEOTIDE SEQUENCE [LARGE SCALE GENOMIC DNA]</scope>
    <source>
        <strain evidence="3">HUAS 3-15</strain>
    </source>
</reference>
<gene>
    <name evidence="2" type="ORF">O1G21_39485</name>
</gene>
<dbReference type="Proteomes" id="UP001212821">
    <property type="component" value="Chromosome"/>
</dbReference>
<dbReference type="EMBL" id="CP115450">
    <property type="protein sequence ID" value="WBP91367.1"/>
    <property type="molecule type" value="Genomic_DNA"/>
</dbReference>
<name>A0ABY7QF45_9ACTN</name>
<evidence type="ECO:0000313" key="3">
    <source>
        <dbReference type="Proteomes" id="UP001212821"/>
    </source>
</evidence>
<sequence>MRAGTPRPFLPERRQDFVLAMVKALAAWTQGTSREDTVDATLGTDQALPVIQSATTDPDPAGLTPEPAVEGGEDADMVG</sequence>
<evidence type="ECO:0000256" key="1">
    <source>
        <dbReference type="SAM" id="MobiDB-lite"/>
    </source>
</evidence>
<evidence type="ECO:0000313" key="2">
    <source>
        <dbReference type="EMBL" id="WBP91367.1"/>
    </source>
</evidence>
<feature type="region of interest" description="Disordered" evidence="1">
    <location>
        <begin position="43"/>
        <end position="79"/>
    </location>
</feature>
<keyword evidence="3" id="KW-1185">Reference proteome</keyword>
<protein>
    <submittedName>
        <fullName evidence="2">Uncharacterized protein</fullName>
    </submittedName>
</protein>
<dbReference type="RefSeq" id="WP_270150656.1">
    <property type="nucleotide sequence ID" value="NZ_CP115450.1"/>
</dbReference>
<proteinExistence type="predicted"/>